<evidence type="ECO:0000256" key="4">
    <source>
        <dbReference type="ARBA" id="ARBA00022692"/>
    </source>
</evidence>
<evidence type="ECO:0000313" key="14">
    <source>
        <dbReference type="Proteomes" id="UP000233293"/>
    </source>
</evidence>
<dbReference type="GO" id="GO:0006811">
    <property type="term" value="P:monoatomic ion transport"/>
    <property type="evidence" value="ECO:0007669"/>
    <property type="project" value="UniProtKB-KW"/>
</dbReference>
<dbReference type="PANTHER" id="PTHR30329">
    <property type="entry name" value="STATOR ELEMENT OF FLAGELLAR MOTOR COMPLEX"/>
    <property type="match status" value="1"/>
</dbReference>
<dbReference type="GO" id="GO:0046930">
    <property type="term" value="C:pore complex"/>
    <property type="evidence" value="ECO:0007669"/>
    <property type="project" value="UniProtKB-KW"/>
</dbReference>
<keyword evidence="4" id="KW-0812">Transmembrane</keyword>
<dbReference type="SUPFAM" id="SSF56925">
    <property type="entry name" value="OMPA-like"/>
    <property type="match status" value="1"/>
</dbReference>
<dbReference type="AlphaFoldDB" id="A0A2N3PRM3"/>
<evidence type="ECO:0000256" key="6">
    <source>
        <dbReference type="ARBA" id="ARBA00023065"/>
    </source>
</evidence>
<dbReference type="Proteomes" id="UP000233293">
    <property type="component" value="Unassembled WGS sequence"/>
</dbReference>
<feature type="signal peptide" evidence="11">
    <location>
        <begin position="1"/>
        <end position="22"/>
    </location>
</feature>
<comment type="subcellular location">
    <subcellularLocation>
        <location evidence="1">Cell outer membrane</location>
        <topology evidence="1">Multi-pass membrane protein</topology>
    </subcellularLocation>
</comment>
<sequence>MRIFVGILSAGLIAGIASAAQAQTEGLYFGAEAGAAIAPTIKFRDGAKTWKENHDLGYAVLGQVGYGFGPVRVEAELGWRANGVDKVKQPFNNANGKGSLDASSAMANVYYDIATETPITPFIGAGAGVVDVSADRIRVNNTTFSDDDRIVFGYQGIVGASYRLDDHWSLKTDYRYLRTLNAGLHEDPSYGNGRSKAEYTSHAVLVGFTYKLGEPPKPAAAYTPRPVAAQTPAPAPKTVQAAPITKNYLVFFDFDKSDITPEAGRTIDQAANAVKAGASTSIELTGYTDSMGSEKYNLALSLRRANSVKAALVRLGIPDREISVTGKGKGEQLVPTADGVREPQNRRVRIVLP</sequence>
<keyword evidence="8 10" id="KW-0472">Membrane</keyword>
<keyword evidence="2" id="KW-0813">Transport</keyword>
<evidence type="ECO:0000256" key="3">
    <source>
        <dbReference type="ARBA" id="ARBA00022452"/>
    </source>
</evidence>
<dbReference type="Gene3D" id="3.30.1330.60">
    <property type="entry name" value="OmpA-like domain"/>
    <property type="match status" value="1"/>
</dbReference>
<evidence type="ECO:0000256" key="1">
    <source>
        <dbReference type="ARBA" id="ARBA00004571"/>
    </source>
</evidence>
<evidence type="ECO:0000256" key="2">
    <source>
        <dbReference type="ARBA" id="ARBA00022448"/>
    </source>
</evidence>
<dbReference type="InterPro" id="IPR036737">
    <property type="entry name" value="OmpA-like_sf"/>
</dbReference>
<keyword evidence="9" id="KW-0998">Cell outer membrane</keyword>
<organism evidence="13 14">
    <name type="scientific">Telmatospirillum siberiense</name>
    <dbReference type="NCBI Taxonomy" id="382514"/>
    <lineage>
        <taxon>Bacteria</taxon>
        <taxon>Pseudomonadati</taxon>
        <taxon>Pseudomonadota</taxon>
        <taxon>Alphaproteobacteria</taxon>
        <taxon>Rhodospirillales</taxon>
        <taxon>Rhodospirillaceae</taxon>
        <taxon>Telmatospirillum</taxon>
    </lineage>
</organism>
<dbReference type="GO" id="GO:0009279">
    <property type="term" value="C:cell outer membrane"/>
    <property type="evidence" value="ECO:0007669"/>
    <property type="project" value="UniProtKB-SubCell"/>
</dbReference>
<evidence type="ECO:0000256" key="8">
    <source>
        <dbReference type="ARBA" id="ARBA00023136"/>
    </source>
</evidence>
<dbReference type="GO" id="GO:0015288">
    <property type="term" value="F:porin activity"/>
    <property type="evidence" value="ECO:0007669"/>
    <property type="project" value="UniProtKB-KW"/>
</dbReference>
<feature type="domain" description="OmpA-like" evidence="12">
    <location>
        <begin position="239"/>
        <end position="353"/>
    </location>
</feature>
<protein>
    <recommendedName>
        <fullName evidence="12">OmpA-like domain-containing protein</fullName>
    </recommendedName>
</protein>
<dbReference type="EMBL" id="PIUM01000024">
    <property type="protein sequence ID" value="PKU23053.1"/>
    <property type="molecule type" value="Genomic_DNA"/>
</dbReference>
<evidence type="ECO:0000256" key="9">
    <source>
        <dbReference type="ARBA" id="ARBA00023237"/>
    </source>
</evidence>
<dbReference type="PROSITE" id="PS51123">
    <property type="entry name" value="OMPA_2"/>
    <property type="match status" value="1"/>
</dbReference>
<evidence type="ECO:0000256" key="5">
    <source>
        <dbReference type="ARBA" id="ARBA00022729"/>
    </source>
</evidence>
<evidence type="ECO:0000313" key="13">
    <source>
        <dbReference type="EMBL" id="PKU23053.1"/>
    </source>
</evidence>
<dbReference type="OrthoDB" id="189250at2"/>
<name>A0A2N3PRM3_9PROT</name>
<keyword evidence="5 11" id="KW-0732">Signal</keyword>
<keyword evidence="7" id="KW-0626">Porin</keyword>
<evidence type="ECO:0000256" key="10">
    <source>
        <dbReference type="PROSITE-ProRule" id="PRU00473"/>
    </source>
</evidence>
<reference evidence="14" key="1">
    <citation type="submission" date="2017-12" db="EMBL/GenBank/DDBJ databases">
        <title>Draft genome sequence of Telmatospirillum siberiense 26-4b1T, an acidotolerant peatland alphaproteobacterium potentially involved in sulfur cycling.</title>
        <authorList>
            <person name="Hausmann B."/>
            <person name="Pjevac P."/>
            <person name="Schreck K."/>
            <person name="Herbold C.W."/>
            <person name="Daims H."/>
            <person name="Wagner M."/>
            <person name="Pester M."/>
            <person name="Loy A."/>
        </authorList>
    </citation>
    <scope>NUCLEOTIDE SEQUENCE [LARGE SCALE GENOMIC DNA]</scope>
    <source>
        <strain evidence="14">26-4b1</strain>
    </source>
</reference>
<dbReference type="Gene3D" id="2.40.160.20">
    <property type="match status" value="1"/>
</dbReference>
<keyword evidence="3" id="KW-1134">Transmembrane beta strand</keyword>
<comment type="caution">
    <text evidence="13">The sequence shown here is derived from an EMBL/GenBank/DDBJ whole genome shotgun (WGS) entry which is preliminary data.</text>
</comment>
<evidence type="ECO:0000256" key="7">
    <source>
        <dbReference type="ARBA" id="ARBA00023114"/>
    </source>
</evidence>
<dbReference type="PRINTS" id="PR01021">
    <property type="entry name" value="OMPADOMAIN"/>
</dbReference>
<dbReference type="InterPro" id="IPR027385">
    <property type="entry name" value="Beta-barrel_OMP"/>
</dbReference>
<dbReference type="Pfam" id="PF13505">
    <property type="entry name" value="OMP_b-brl"/>
    <property type="match status" value="1"/>
</dbReference>
<keyword evidence="14" id="KW-1185">Reference proteome</keyword>
<gene>
    <name evidence="13" type="ORF">CWS72_18640</name>
</gene>
<keyword evidence="6" id="KW-0406">Ion transport</keyword>
<dbReference type="InterPro" id="IPR006664">
    <property type="entry name" value="OMP_bac"/>
</dbReference>
<evidence type="ECO:0000259" key="12">
    <source>
        <dbReference type="PROSITE" id="PS51123"/>
    </source>
</evidence>
<dbReference type="InterPro" id="IPR006665">
    <property type="entry name" value="OmpA-like"/>
</dbReference>
<accession>A0A2N3PRM3</accession>
<dbReference type="InterPro" id="IPR011250">
    <property type="entry name" value="OMP/PagP_B-barrel"/>
</dbReference>
<dbReference type="CDD" id="cd07185">
    <property type="entry name" value="OmpA_C-like"/>
    <property type="match status" value="1"/>
</dbReference>
<evidence type="ECO:0000256" key="11">
    <source>
        <dbReference type="SAM" id="SignalP"/>
    </source>
</evidence>
<dbReference type="PANTHER" id="PTHR30329:SF21">
    <property type="entry name" value="LIPOPROTEIN YIAD-RELATED"/>
    <property type="match status" value="1"/>
</dbReference>
<dbReference type="Pfam" id="PF00691">
    <property type="entry name" value="OmpA"/>
    <property type="match status" value="1"/>
</dbReference>
<dbReference type="RefSeq" id="WP_101252141.1">
    <property type="nucleotide sequence ID" value="NZ_PIUM01000024.1"/>
</dbReference>
<proteinExistence type="predicted"/>
<dbReference type="SUPFAM" id="SSF103088">
    <property type="entry name" value="OmpA-like"/>
    <property type="match status" value="1"/>
</dbReference>
<feature type="chain" id="PRO_5014645557" description="OmpA-like domain-containing protein" evidence="11">
    <location>
        <begin position="23"/>
        <end position="353"/>
    </location>
</feature>
<dbReference type="InterPro" id="IPR050330">
    <property type="entry name" value="Bact_OuterMem_StrucFunc"/>
</dbReference>